<dbReference type="AlphaFoldDB" id="A0AA35UNA4"/>
<evidence type="ECO:0000313" key="1">
    <source>
        <dbReference type="EMBL" id="CAI9120576.1"/>
    </source>
</evidence>
<proteinExistence type="predicted"/>
<protein>
    <submittedName>
        <fullName evidence="1">DUF1489 domain-containing protein</fullName>
    </submittedName>
</protein>
<accession>A0AA35UNA4</accession>
<name>A0AA35UNA4_9PROT</name>
<comment type="caution">
    <text evidence="1">The sequence shown here is derived from an EMBL/GenBank/DDBJ whole genome shotgun (WGS) entry which is preliminary data.</text>
</comment>
<dbReference type="InterPro" id="IPR008320">
    <property type="entry name" value="UCP032025"/>
</dbReference>
<reference evidence="1" key="1">
    <citation type="submission" date="2023-03" db="EMBL/GenBank/DDBJ databases">
        <authorList>
            <person name="Cleenwerck I."/>
        </authorList>
    </citation>
    <scope>NUCLEOTIDE SEQUENCE</scope>
    <source>
        <strain evidence="1">LMG 32879</strain>
    </source>
</reference>
<gene>
    <name evidence="1" type="ORF">LMG32879_001409</name>
</gene>
<keyword evidence="2" id="KW-1185">Reference proteome</keyword>
<dbReference type="EMBL" id="CATKSH010000007">
    <property type="protein sequence ID" value="CAI9120576.1"/>
    <property type="molecule type" value="Genomic_DNA"/>
</dbReference>
<sequence length="140" mass="15463">MLHIVKLAVGCRTLDELATRMRTHMVDGLGAVPTRMMPKKADEVLAGGSLYRVMDGMMLCRQEIVDLRAVTRGDGTSGTLILVRDGIVPITPRAMRPFQGWRYLKPEDAPPDLSHASDGTRGLETLPPRLRRELASLCLL</sequence>
<organism evidence="1 2">
    <name type="scientific">Brytella acorum</name>
    <dbReference type="NCBI Taxonomy" id="2959299"/>
    <lineage>
        <taxon>Bacteria</taxon>
        <taxon>Pseudomonadati</taxon>
        <taxon>Pseudomonadota</taxon>
        <taxon>Alphaproteobacteria</taxon>
        <taxon>Acetobacterales</taxon>
        <taxon>Acetobacteraceae</taxon>
        <taxon>Brytella</taxon>
    </lineage>
</organism>
<dbReference type="Proteomes" id="UP001176960">
    <property type="component" value="Unassembled WGS sequence"/>
</dbReference>
<dbReference type="RefSeq" id="WP_289841244.1">
    <property type="nucleotide sequence ID" value="NZ_CATKSH010000007.1"/>
</dbReference>
<dbReference type="Pfam" id="PF07370">
    <property type="entry name" value="DUF1489"/>
    <property type="match status" value="1"/>
</dbReference>
<evidence type="ECO:0000313" key="2">
    <source>
        <dbReference type="Proteomes" id="UP001176960"/>
    </source>
</evidence>
<dbReference type="PIRSF" id="PIRSF032025">
    <property type="entry name" value="UCP032025"/>
    <property type="match status" value="1"/>
</dbReference>